<evidence type="ECO:0000256" key="1">
    <source>
        <dbReference type="ARBA" id="ARBA00004434"/>
    </source>
</evidence>
<dbReference type="AlphaFoldDB" id="A0AAV3AUE1"/>
<gene>
    <name evidence="14" type="ORF">GDO54_006746</name>
</gene>
<dbReference type="Pfam" id="PF02939">
    <property type="entry name" value="UcrQ"/>
    <property type="match status" value="1"/>
</dbReference>
<keyword evidence="15" id="KW-1185">Reference proteome</keyword>
<protein>
    <recommendedName>
        <fullName evidence="3 13">Cytochrome b-c1 complex subunit 8</fullName>
    </recommendedName>
    <alternativeName>
        <fullName evidence="13">Complex III subunit 8</fullName>
    </alternativeName>
</protein>
<evidence type="ECO:0000256" key="6">
    <source>
        <dbReference type="ARBA" id="ARBA00022692"/>
    </source>
</evidence>
<keyword evidence="6 13" id="KW-0812">Transmembrane</keyword>
<evidence type="ECO:0000256" key="13">
    <source>
        <dbReference type="RuleBase" id="RU368118"/>
    </source>
</evidence>
<evidence type="ECO:0000313" key="15">
    <source>
        <dbReference type="Proteomes" id="UP001181693"/>
    </source>
</evidence>
<reference evidence="14" key="1">
    <citation type="thesis" date="2020" institute="ProQuest LLC" country="789 East Eisenhower Parkway, Ann Arbor, MI, USA">
        <title>Comparative Genomics and Chromosome Evolution.</title>
        <authorList>
            <person name="Mudd A.B."/>
        </authorList>
    </citation>
    <scope>NUCLEOTIDE SEQUENCE</scope>
    <source>
        <strain evidence="14">1538</strain>
        <tissue evidence="14">Blood</tissue>
    </source>
</reference>
<dbReference type="GO" id="GO:0005743">
    <property type="term" value="C:mitochondrial inner membrane"/>
    <property type="evidence" value="ECO:0007669"/>
    <property type="project" value="UniProtKB-SubCell"/>
</dbReference>
<evidence type="ECO:0000256" key="10">
    <source>
        <dbReference type="ARBA" id="ARBA00023128"/>
    </source>
</evidence>
<comment type="subcellular location">
    <subcellularLocation>
        <location evidence="1 13">Mitochondrion inner membrane</location>
        <topology evidence="1 13">Single-pass membrane protein</topology>
    </subcellularLocation>
</comment>
<keyword evidence="8 13" id="KW-0249">Electron transport</keyword>
<dbReference type="PANTHER" id="PTHR12119:SF2">
    <property type="entry name" value="CYTOCHROME B-C1 COMPLEX SUBUNIT 8"/>
    <property type="match status" value="1"/>
</dbReference>
<evidence type="ECO:0000256" key="8">
    <source>
        <dbReference type="ARBA" id="ARBA00022982"/>
    </source>
</evidence>
<comment type="function">
    <text evidence="13">Component of the ubiquinol-cytochrome c oxidoreductase, a multisubunit transmembrane complex that is part of the mitochondrial electron transport chain which drives oxidative phosphorylation. The complex plays an important role in the uptake of multiple carbon sources present in different host niches.</text>
</comment>
<evidence type="ECO:0000256" key="2">
    <source>
        <dbReference type="ARBA" id="ARBA00007668"/>
    </source>
</evidence>
<evidence type="ECO:0000313" key="14">
    <source>
        <dbReference type="EMBL" id="DBA30808.1"/>
    </source>
</evidence>
<dbReference type="Proteomes" id="UP001181693">
    <property type="component" value="Unassembled WGS sequence"/>
</dbReference>
<dbReference type="GO" id="GO:0045275">
    <property type="term" value="C:respiratory chain complex III"/>
    <property type="evidence" value="ECO:0007669"/>
    <property type="project" value="UniProtKB-UniRule"/>
</dbReference>
<sequence>MGLHFGDLAKVRHVITFTLSPFEQRAFANFFSKGIPNMFRRISSNVLTVVPPFAFAYLTYNWGTREHERLKRKDPAMYENDQ</sequence>
<keyword evidence="11 13" id="KW-0472">Membrane</keyword>
<organism evidence="14 15">
    <name type="scientific">Pyxicephalus adspersus</name>
    <name type="common">African bullfrog</name>
    <dbReference type="NCBI Taxonomy" id="30357"/>
    <lineage>
        <taxon>Eukaryota</taxon>
        <taxon>Metazoa</taxon>
        <taxon>Chordata</taxon>
        <taxon>Craniata</taxon>
        <taxon>Vertebrata</taxon>
        <taxon>Euteleostomi</taxon>
        <taxon>Amphibia</taxon>
        <taxon>Batrachia</taxon>
        <taxon>Anura</taxon>
        <taxon>Neobatrachia</taxon>
        <taxon>Ranoidea</taxon>
        <taxon>Pyxicephalidae</taxon>
        <taxon>Pyxicephalinae</taxon>
        <taxon>Pyxicephalus</taxon>
    </lineage>
</organism>
<dbReference type="InterPro" id="IPR036642">
    <property type="entry name" value="Cyt_bc1_su8_sf"/>
</dbReference>
<comment type="subunit">
    <text evidence="12 13">Component of the ubiquinol-cytochrome c oxidoreductase (cytochrome b-c1 complex, complex III, CIII), a multisubunit enzyme composed of 11 subunits. The complex is composed of 3 respiratory subunits cytochrome b, cytochrome c1 and Rieske protein UQCRFS1, 2 core protein subunits UQCRC1/QCR1 and UQCRC2/QCR2, and 6 low-molecular weight protein subunits UQCRH/QCR6, UQCRB/QCR7, UQCRQ/QCR8, UQCR10/QCR9, UQCR11/QCR10 and subunit 9, the cleavage product of Rieske protein UQCRFS1. The complex exists as an obligatory dimer and forms supercomplexes (SCs) in the inner mitochondrial membrane with NADH-ubiquinone oxidoreductase (complex I, CI) and cytochrome c oxidase (complex IV, CIV), resulting in different assemblies (supercomplex SCI(1)III(2)IV(1) and megacomplex MCI(2)III(2)IV(2)). Interacts with UQCC6.</text>
</comment>
<comment type="caution">
    <text evidence="14">The sequence shown here is derived from an EMBL/GenBank/DDBJ whole genome shotgun (WGS) entry which is preliminary data.</text>
</comment>
<dbReference type="FunFam" id="1.20.5.210:FF:000001">
    <property type="entry name" value="Cytochrome b-c1 complex subunit 8"/>
    <property type="match status" value="1"/>
</dbReference>
<keyword evidence="7 13" id="KW-0999">Mitochondrion inner membrane</keyword>
<evidence type="ECO:0000256" key="4">
    <source>
        <dbReference type="ARBA" id="ARBA00022448"/>
    </source>
</evidence>
<comment type="similarity">
    <text evidence="2 13">Belongs to the UQCRQ/QCR8 family.</text>
</comment>
<keyword evidence="10 13" id="KW-0496">Mitochondrion</keyword>
<dbReference type="EMBL" id="DYDO01000002">
    <property type="protein sequence ID" value="DBA30808.1"/>
    <property type="molecule type" value="Genomic_DNA"/>
</dbReference>
<keyword evidence="4 13" id="KW-0813">Transport</keyword>
<keyword evidence="9 13" id="KW-1133">Transmembrane helix</keyword>
<keyword evidence="5 13" id="KW-0679">Respiratory chain</keyword>
<evidence type="ECO:0000256" key="9">
    <source>
        <dbReference type="ARBA" id="ARBA00022989"/>
    </source>
</evidence>
<evidence type="ECO:0000256" key="11">
    <source>
        <dbReference type="ARBA" id="ARBA00023136"/>
    </source>
</evidence>
<evidence type="ECO:0000256" key="5">
    <source>
        <dbReference type="ARBA" id="ARBA00022660"/>
    </source>
</evidence>
<evidence type="ECO:0000256" key="7">
    <source>
        <dbReference type="ARBA" id="ARBA00022792"/>
    </source>
</evidence>
<feature type="transmembrane region" description="Helical" evidence="13">
    <location>
        <begin position="42"/>
        <end position="63"/>
    </location>
</feature>
<evidence type="ECO:0000256" key="12">
    <source>
        <dbReference type="ARBA" id="ARBA00047105"/>
    </source>
</evidence>
<evidence type="ECO:0000256" key="3">
    <source>
        <dbReference type="ARBA" id="ARBA00016324"/>
    </source>
</evidence>
<name>A0AAV3AUE1_PYXAD</name>
<proteinExistence type="inferred from homology"/>
<accession>A0AAV3AUE1</accession>
<dbReference type="Gene3D" id="1.20.5.210">
    <property type="entry name" value="Cytochrome b-c1 complex subunit 8"/>
    <property type="match status" value="1"/>
</dbReference>
<dbReference type="GO" id="GO:0006122">
    <property type="term" value="P:mitochondrial electron transport, ubiquinol to cytochrome c"/>
    <property type="evidence" value="ECO:0007669"/>
    <property type="project" value="UniProtKB-UniRule"/>
</dbReference>
<dbReference type="SUPFAM" id="SSF81508">
    <property type="entry name" value="Ubiquinone-binding protein QP-C of cytochrome bc1 complex (Ubiquinol-cytochrome c reductase)"/>
    <property type="match status" value="1"/>
</dbReference>
<dbReference type="InterPro" id="IPR004205">
    <property type="entry name" value="Cyt_bc1_su8"/>
</dbReference>
<dbReference type="PANTHER" id="PTHR12119">
    <property type="entry name" value="UBIQUINOL-CYTOCHROME C REDUCTASE COMPLEX UBIQUINONE-BINDING PROTEIN QP-C"/>
    <property type="match status" value="1"/>
</dbReference>